<reference evidence="7" key="1">
    <citation type="submission" date="2011-04" db="EMBL/GenBank/DDBJ databases">
        <title>Evolution of plant cell wall degrading machinery underlies the functional diversity of forest fungi.</title>
        <authorList>
            <consortium name="US DOE Joint Genome Institute (JGI-PGF)"/>
            <person name="Eastwood D.C."/>
            <person name="Floudas D."/>
            <person name="Binder M."/>
            <person name="Majcherczyk A."/>
            <person name="Schneider P."/>
            <person name="Aerts A."/>
            <person name="Asiegbu F.O."/>
            <person name="Baker S.E."/>
            <person name="Barry K."/>
            <person name="Bendiksby M."/>
            <person name="Blumentritt M."/>
            <person name="Coutinho P.M."/>
            <person name="Cullen D."/>
            <person name="Cullen D."/>
            <person name="Gathman A."/>
            <person name="Goodell B."/>
            <person name="Henrissat B."/>
            <person name="Ihrmark K."/>
            <person name="Kauserud H."/>
            <person name="Kohler A."/>
            <person name="LaButti K."/>
            <person name="Lapidus A."/>
            <person name="Lavin J.L."/>
            <person name="Lee Y.-H."/>
            <person name="Lindquist E."/>
            <person name="Lilly W."/>
            <person name="Lucas S."/>
            <person name="Morin E."/>
            <person name="Murat C."/>
            <person name="Oguiza J.A."/>
            <person name="Park J."/>
            <person name="Pisabarro A.G."/>
            <person name="Riley R."/>
            <person name="Rosling A."/>
            <person name="Salamov A."/>
            <person name="Schmidt O."/>
            <person name="Schmutz J."/>
            <person name="Skrede I."/>
            <person name="Stenlid J."/>
            <person name="Wiebenga A."/>
            <person name="Xie X."/>
            <person name="Kues U."/>
            <person name="Hibbett D.S."/>
            <person name="Hoffmeister D."/>
            <person name="Hogberg N."/>
            <person name="Martin F."/>
            <person name="Grigoriev I.V."/>
            <person name="Watkinson S.C."/>
        </authorList>
    </citation>
    <scope>NUCLEOTIDE SEQUENCE</scope>
    <source>
        <strain evidence="7">S7.9</strain>
    </source>
</reference>
<dbReference type="PROSITE" id="PS00141">
    <property type="entry name" value="ASP_PROTEASE"/>
    <property type="match status" value="1"/>
</dbReference>
<name>F8PEL5_SERL9</name>
<evidence type="ECO:0000256" key="1">
    <source>
        <dbReference type="ARBA" id="ARBA00007447"/>
    </source>
</evidence>
<comment type="similarity">
    <text evidence="1 4">Belongs to the peptidase A1 family.</text>
</comment>
<organism>
    <name type="scientific">Serpula lacrymans var. lacrymans (strain S7.9)</name>
    <name type="common">Dry rot fungus</name>
    <dbReference type="NCBI Taxonomy" id="578457"/>
    <lineage>
        <taxon>Eukaryota</taxon>
        <taxon>Fungi</taxon>
        <taxon>Dikarya</taxon>
        <taxon>Basidiomycota</taxon>
        <taxon>Agaricomycotina</taxon>
        <taxon>Agaricomycetes</taxon>
        <taxon>Agaricomycetidae</taxon>
        <taxon>Boletales</taxon>
        <taxon>Coniophorineae</taxon>
        <taxon>Serpulaceae</taxon>
        <taxon>Serpula</taxon>
    </lineage>
</organism>
<gene>
    <name evidence="7" type="ORF">SERLADRAFT_418893</name>
</gene>
<dbReference type="OrthoDB" id="771136at2759"/>
<dbReference type="PRINTS" id="PR00792">
    <property type="entry name" value="PEPSIN"/>
</dbReference>
<evidence type="ECO:0000256" key="3">
    <source>
        <dbReference type="PIRSR" id="PIRSR601461-1"/>
    </source>
</evidence>
<keyword evidence="4" id="KW-0645">Protease</keyword>
<dbReference type="InterPro" id="IPR001461">
    <property type="entry name" value="Aspartic_peptidase_A1"/>
</dbReference>
<dbReference type="AlphaFoldDB" id="F8PEL5"/>
<dbReference type="HOGENOM" id="CLU_013253_8_1_1"/>
<dbReference type="InterPro" id="IPR021109">
    <property type="entry name" value="Peptidase_aspartic_dom_sf"/>
</dbReference>
<proteinExistence type="inferred from homology"/>
<dbReference type="SUPFAM" id="SSF50630">
    <property type="entry name" value="Acid proteases"/>
    <property type="match status" value="1"/>
</dbReference>
<dbReference type="RefSeq" id="XP_007324839.1">
    <property type="nucleotide sequence ID" value="XM_007324777.1"/>
</dbReference>
<dbReference type="Gene3D" id="2.40.70.10">
    <property type="entry name" value="Acid Proteases"/>
    <property type="match status" value="2"/>
</dbReference>
<feature type="chain" id="PRO_5003376701" description="Peptidase A1 domain-containing protein" evidence="5">
    <location>
        <begin position="21"/>
        <end position="454"/>
    </location>
</feature>
<feature type="signal peptide" evidence="5">
    <location>
        <begin position="1"/>
        <end position="20"/>
    </location>
</feature>
<dbReference type="GeneID" id="18813765"/>
<dbReference type="GO" id="GO:0004190">
    <property type="term" value="F:aspartic-type endopeptidase activity"/>
    <property type="evidence" value="ECO:0007669"/>
    <property type="project" value="UniProtKB-KW"/>
</dbReference>
<keyword evidence="5" id="KW-0732">Signal</keyword>
<dbReference type="CDD" id="cd05471">
    <property type="entry name" value="pepsin_like"/>
    <property type="match status" value="1"/>
</dbReference>
<dbReference type="EMBL" id="GL945449">
    <property type="protein sequence ID" value="EGO18466.1"/>
    <property type="molecule type" value="Genomic_DNA"/>
</dbReference>
<dbReference type="PANTHER" id="PTHR47966:SF51">
    <property type="entry name" value="BETA-SITE APP-CLEAVING ENZYME, ISOFORM A-RELATED"/>
    <property type="match status" value="1"/>
</dbReference>
<evidence type="ECO:0000313" key="7">
    <source>
        <dbReference type="EMBL" id="EGO18466.1"/>
    </source>
</evidence>
<dbReference type="InterPro" id="IPR033121">
    <property type="entry name" value="PEPTIDASE_A1"/>
</dbReference>
<evidence type="ECO:0000259" key="6">
    <source>
        <dbReference type="PROSITE" id="PS51767"/>
    </source>
</evidence>
<dbReference type="PANTHER" id="PTHR47966">
    <property type="entry name" value="BETA-SITE APP-CLEAVING ENZYME, ISOFORM A-RELATED"/>
    <property type="match status" value="1"/>
</dbReference>
<evidence type="ECO:0000256" key="5">
    <source>
        <dbReference type="SAM" id="SignalP"/>
    </source>
</evidence>
<dbReference type="PROSITE" id="PS51767">
    <property type="entry name" value="PEPTIDASE_A1"/>
    <property type="match status" value="1"/>
</dbReference>
<dbReference type="InterPro" id="IPR001969">
    <property type="entry name" value="Aspartic_peptidase_AS"/>
</dbReference>
<protein>
    <recommendedName>
        <fullName evidence="6">Peptidase A1 domain-containing protein</fullName>
    </recommendedName>
</protein>
<dbReference type="Pfam" id="PF00026">
    <property type="entry name" value="Asp"/>
    <property type="match status" value="1"/>
</dbReference>
<dbReference type="GO" id="GO:0006508">
    <property type="term" value="P:proteolysis"/>
    <property type="evidence" value="ECO:0007669"/>
    <property type="project" value="UniProtKB-KW"/>
</dbReference>
<keyword evidence="2 4" id="KW-0064">Aspartyl protease</keyword>
<feature type="domain" description="Peptidase A1" evidence="6">
    <location>
        <begin position="69"/>
        <end position="389"/>
    </location>
</feature>
<keyword evidence="4" id="KW-0378">Hydrolase</keyword>
<dbReference type="KEGG" id="sla:SERLADRAFT_418893"/>
<dbReference type="Proteomes" id="UP000008064">
    <property type="component" value="Unassembled WGS sequence"/>
</dbReference>
<accession>F8PEL5</accession>
<feature type="active site" evidence="3">
    <location>
        <position position="85"/>
    </location>
</feature>
<evidence type="ECO:0000256" key="4">
    <source>
        <dbReference type="RuleBase" id="RU000454"/>
    </source>
</evidence>
<sequence length="454" mass="48874">MLSSTIISFALCIFKSLLESDALVVPSVSGDESSFKGFAFTAHVKPKFNDQSANNNSSVTLTNEGDMEYLGQVNVGGQDFTLVLDTGSSDLWVHSTTKINITSTTDRYINLTYGIGSAAGNVSYAPVTFGGYSIDSQALLNVNKTDQQDVQGIFGLGFNSLSAIFTEVNDLQARTPVDSIFAQHPSTSKFIGLSLERTANQEDTAGGVLSVGEYDPQYSNISTSEKHPILPANSTRWTIALDGMNVNGNNLQMKSNVSSQENSSAIALIDSGTSLAYIPTDAVNAIYNSINGSVHVQTASGQDSWFVPCFGQANLTFVFGEETFAINPLELTYPLTISEGGKPYTVCMSTFRPPLFTDGTVEVDFLLGDIFMRNVYSVFNFGNSSSGDDGKGASIQFFSRTNREQVASDFTKQRKENLQSMPPLFDISKLHSNGSLGDSSQIMSQLSGDEESNV</sequence>
<dbReference type="InterPro" id="IPR034164">
    <property type="entry name" value="Pepsin-like_dom"/>
</dbReference>
<evidence type="ECO:0000256" key="2">
    <source>
        <dbReference type="ARBA" id="ARBA00022750"/>
    </source>
</evidence>
<feature type="active site" evidence="3">
    <location>
        <position position="270"/>
    </location>
</feature>